<evidence type="ECO:0000313" key="2">
    <source>
        <dbReference type="EMBL" id="CAB4743441.1"/>
    </source>
</evidence>
<evidence type="ECO:0000259" key="1">
    <source>
        <dbReference type="Pfam" id="PF01326"/>
    </source>
</evidence>
<dbReference type="Pfam" id="PF01326">
    <property type="entry name" value="PPDK_N"/>
    <property type="match status" value="1"/>
</dbReference>
<proteinExistence type="predicted"/>
<dbReference type="SUPFAM" id="SSF56059">
    <property type="entry name" value="Glutathione synthetase ATP-binding domain-like"/>
    <property type="match status" value="1"/>
</dbReference>
<reference evidence="2" key="1">
    <citation type="submission" date="2020-05" db="EMBL/GenBank/DDBJ databases">
        <authorList>
            <person name="Chiriac C."/>
            <person name="Salcher M."/>
            <person name="Ghai R."/>
            <person name="Kavagutti S V."/>
        </authorList>
    </citation>
    <scope>NUCLEOTIDE SEQUENCE</scope>
</reference>
<dbReference type="InterPro" id="IPR013815">
    <property type="entry name" value="ATP_grasp_subdomain_1"/>
</dbReference>
<accession>A0A6J6T7Y4</accession>
<dbReference type="Gene3D" id="3.30.1490.20">
    <property type="entry name" value="ATP-grasp fold, A domain"/>
    <property type="match status" value="1"/>
</dbReference>
<name>A0A6J6T7Y4_9ZZZZ</name>
<gene>
    <name evidence="2" type="ORF">UFOPK2761_01488</name>
</gene>
<dbReference type="GO" id="GO:0005524">
    <property type="term" value="F:ATP binding"/>
    <property type="evidence" value="ECO:0007669"/>
    <property type="project" value="InterPro"/>
</dbReference>
<organism evidence="2">
    <name type="scientific">freshwater metagenome</name>
    <dbReference type="NCBI Taxonomy" id="449393"/>
    <lineage>
        <taxon>unclassified sequences</taxon>
        <taxon>metagenomes</taxon>
        <taxon>ecological metagenomes</taxon>
    </lineage>
</organism>
<dbReference type="PANTHER" id="PTHR47453">
    <property type="entry name" value="PHOSPHOGLUCAN, WATER DIKINASE, CHLOROPLASTIC"/>
    <property type="match status" value="1"/>
</dbReference>
<dbReference type="InterPro" id="IPR002192">
    <property type="entry name" value="PPDK_AMP/ATP-bd"/>
</dbReference>
<protein>
    <submittedName>
        <fullName evidence="2">Unannotated protein</fullName>
    </submittedName>
</protein>
<dbReference type="PANTHER" id="PTHR47453:SF1">
    <property type="entry name" value="PHOSPHOGLUCAN, WATER DIKINASE, CHLOROPLASTIC"/>
    <property type="match status" value="1"/>
</dbReference>
<feature type="domain" description="Pyruvate phosphate dikinase AMP/ATP-binding" evidence="1">
    <location>
        <begin position="359"/>
        <end position="543"/>
    </location>
</feature>
<sequence>MPPVGWRRARAVPPVPAADPSRPEFLTALDGPLSWSSLAHRAGAALPGAEVVKLVVDVRKTPWVPYFLDTVRYQHHVDFCRRLDPRVDARFDQEMYRSEERPFVLLTMTRLPGGAGDVAGDVAGGAGAAEPGAADERWWVEMWPGDTLAAARVVEVVELLRTASGLGGALRFRAASDDQRRRLEQLPPDLRQRLGPLLDQSAIHRGVRFQSLTTGTAHGRLRVLRAHDLPEGLGGLTPYDVVVAATVPLEIGPVAGLVTAEHQTPLAHVAVLSAGRGTPNCAVLGAHALPEVRALEGQWVRLEVSASSWSLEPVEESVARAAVEARLAAMRAGAPTLVRDVRRGGLPRLDERASRDPAVVGAKAAALARLPRRLRRYRVPGFSVPVSAYVAHVETAPAVQSLLAELDRADAGDGSVTEVLARLRAAIRGLAVDPALLAGIRAGIGRWTDEAPLFAGHTDVILRSSSNCEDLPGFNGAGLADSVRLAAGDLADRLLEVWASLWTDRAHLERSAFGIARGAAAMAVLVQPVVPHAAHVVAVTADGVRPGAIDAYLLNLLPAGALVTDAAGAVAEQLYLLDDQPACAEVLTLAVGQDASLLPDRLLDETRDVLKRVDRWVRAGSGAAGADVELLLLDAPRDVPQHDVPLVLLQARPWGVVGG</sequence>
<dbReference type="GO" id="GO:0016301">
    <property type="term" value="F:kinase activity"/>
    <property type="evidence" value="ECO:0007669"/>
    <property type="project" value="InterPro"/>
</dbReference>
<dbReference type="AlphaFoldDB" id="A0A6J6T7Y4"/>
<dbReference type="EMBL" id="CAEZYQ010000010">
    <property type="protein sequence ID" value="CAB4743441.1"/>
    <property type="molecule type" value="Genomic_DNA"/>
</dbReference>